<protein>
    <recommendedName>
        <fullName evidence="2">mannose-1-phosphate guanylyltransferase</fullName>
        <ecNumber evidence="2">2.7.7.13</ecNumber>
    </recommendedName>
</protein>
<proteinExistence type="inferred from homology"/>
<name>A0A7W8LME0_9SPIR</name>
<accession>A0A7W8LME0</accession>
<dbReference type="Pfam" id="PF00483">
    <property type="entry name" value="NTP_transferase"/>
    <property type="match status" value="1"/>
</dbReference>
<comment type="caution">
    <text evidence="10">The sequence shown here is derived from an EMBL/GenBank/DDBJ whole genome shotgun (WGS) entry which is preliminary data.</text>
</comment>
<keyword evidence="3 10" id="KW-0808">Transferase</keyword>
<dbReference type="AlphaFoldDB" id="A0A7W8LME0"/>
<feature type="domain" description="Nucleotidyl transferase" evidence="8">
    <location>
        <begin position="5"/>
        <end position="275"/>
    </location>
</feature>
<dbReference type="Pfam" id="PF22640">
    <property type="entry name" value="ManC_GMP_beta-helix"/>
    <property type="match status" value="1"/>
</dbReference>
<evidence type="ECO:0000256" key="5">
    <source>
        <dbReference type="ARBA" id="ARBA00022741"/>
    </source>
</evidence>
<evidence type="ECO:0000256" key="7">
    <source>
        <dbReference type="ARBA" id="ARBA00047343"/>
    </source>
</evidence>
<keyword evidence="6" id="KW-0342">GTP-binding</keyword>
<dbReference type="Proteomes" id="UP000518887">
    <property type="component" value="Unassembled WGS sequence"/>
</dbReference>
<feature type="domain" description="MannoseP isomerase/GMP-like beta-helix" evidence="9">
    <location>
        <begin position="291"/>
        <end position="345"/>
    </location>
</feature>
<comment type="catalytic activity">
    <reaction evidence="7">
        <text>alpha-D-mannose 1-phosphate + GTP + H(+) = GDP-alpha-D-mannose + diphosphate</text>
        <dbReference type="Rhea" id="RHEA:15229"/>
        <dbReference type="ChEBI" id="CHEBI:15378"/>
        <dbReference type="ChEBI" id="CHEBI:33019"/>
        <dbReference type="ChEBI" id="CHEBI:37565"/>
        <dbReference type="ChEBI" id="CHEBI:57527"/>
        <dbReference type="ChEBI" id="CHEBI:58409"/>
        <dbReference type="EC" id="2.7.7.13"/>
    </reaction>
</comment>
<dbReference type="PANTHER" id="PTHR46390">
    <property type="entry name" value="MANNOSE-1-PHOSPHATE GUANYLYLTRANSFERASE"/>
    <property type="match status" value="1"/>
</dbReference>
<dbReference type="SUPFAM" id="SSF53448">
    <property type="entry name" value="Nucleotide-diphospho-sugar transferases"/>
    <property type="match status" value="1"/>
</dbReference>
<evidence type="ECO:0000259" key="9">
    <source>
        <dbReference type="Pfam" id="PF22640"/>
    </source>
</evidence>
<evidence type="ECO:0000256" key="3">
    <source>
        <dbReference type="ARBA" id="ARBA00022679"/>
    </source>
</evidence>
<dbReference type="GO" id="GO:0009298">
    <property type="term" value="P:GDP-mannose biosynthetic process"/>
    <property type="evidence" value="ECO:0007669"/>
    <property type="project" value="TreeGrafter"/>
</dbReference>
<dbReference type="Gene3D" id="3.90.550.10">
    <property type="entry name" value="Spore Coat Polysaccharide Biosynthesis Protein SpsA, Chain A"/>
    <property type="match status" value="1"/>
</dbReference>
<dbReference type="RefSeq" id="WP_184659446.1">
    <property type="nucleotide sequence ID" value="NZ_CP031518.1"/>
</dbReference>
<evidence type="ECO:0000256" key="6">
    <source>
        <dbReference type="ARBA" id="ARBA00023134"/>
    </source>
</evidence>
<dbReference type="SUPFAM" id="SSF159283">
    <property type="entry name" value="Guanosine diphospho-D-mannose pyrophosphorylase/mannose-6-phosphate isomerase linker domain"/>
    <property type="match status" value="1"/>
</dbReference>
<comment type="similarity">
    <text evidence="1">Belongs to the mannose-6-phosphate isomerase type 2 family.</text>
</comment>
<dbReference type="EC" id="2.7.7.13" evidence="2"/>
<evidence type="ECO:0000259" key="8">
    <source>
        <dbReference type="Pfam" id="PF00483"/>
    </source>
</evidence>
<evidence type="ECO:0000313" key="11">
    <source>
        <dbReference type="Proteomes" id="UP000518887"/>
    </source>
</evidence>
<dbReference type="FunFam" id="3.90.550.10:FF:000046">
    <property type="entry name" value="Mannose-1-phosphate guanylyltransferase (GDP)"/>
    <property type="match status" value="1"/>
</dbReference>
<dbReference type="GO" id="GO:0005525">
    <property type="term" value="F:GTP binding"/>
    <property type="evidence" value="ECO:0007669"/>
    <property type="project" value="UniProtKB-KW"/>
</dbReference>
<sequence length="354" mass="38859">MKTYGVIMAGGGGTRFWPLSRQARPKQLLNLSGKDLMVNEAIDRLSKTADKDDIFIVTNKTQVAKMLEATNGRIHKNHILSEPSARNTAACIGYAAMEIIKKYGDGIMVITPSDAYIKNEAEFTRILGIAVKAAEEKDALVTVGITPTFAATGYGYIKFQKSGENVLKVLEFKEKPDQATAQKYVDSGEYAWNSGMFIWKASTILKNFERFLPDIYADLQKIGNAMNTADELKVIEALYPKITSISIDYGIMEKADDVYVVPGEFGWNDVGSFDMMGVLHEADSNGNISIGDQINVDSKNCITYSSGRLVATIGLDNVVVIETPDAILVCDKNKVQDVKKVVEQLKAAGRTELL</sequence>
<dbReference type="EMBL" id="JACHFQ010000005">
    <property type="protein sequence ID" value="MBB5226310.1"/>
    <property type="molecule type" value="Genomic_DNA"/>
</dbReference>
<dbReference type="PANTHER" id="PTHR46390:SF1">
    <property type="entry name" value="MANNOSE-1-PHOSPHATE GUANYLYLTRANSFERASE"/>
    <property type="match status" value="1"/>
</dbReference>
<organism evidence="10 11">
    <name type="scientific">Treponema ruminis</name>
    <dbReference type="NCBI Taxonomy" id="744515"/>
    <lineage>
        <taxon>Bacteria</taxon>
        <taxon>Pseudomonadati</taxon>
        <taxon>Spirochaetota</taxon>
        <taxon>Spirochaetia</taxon>
        <taxon>Spirochaetales</taxon>
        <taxon>Treponemataceae</taxon>
        <taxon>Treponema</taxon>
    </lineage>
</organism>
<dbReference type="InterPro" id="IPR051161">
    <property type="entry name" value="Mannose-6P_isomerase_type2"/>
</dbReference>
<gene>
    <name evidence="10" type="ORF">HNP76_001683</name>
</gene>
<dbReference type="CDD" id="cd02509">
    <property type="entry name" value="GDP-M1P_Guanylyltransferase"/>
    <property type="match status" value="1"/>
</dbReference>
<reference evidence="10 11" key="1">
    <citation type="submission" date="2020-08" db="EMBL/GenBank/DDBJ databases">
        <title>Genomic Encyclopedia of Type Strains, Phase IV (KMG-IV): sequencing the most valuable type-strain genomes for metagenomic binning, comparative biology and taxonomic classification.</title>
        <authorList>
            <person name="Goeker M."/>
        </authorList>
    </citation>
    <scope>NUCLEOTIDE SEQUENCE [LARGE SCALE GENOMIC DNA]</scope>
    <source>
        <strain evidence="10 11">DSM 103462</strain>
    </source>
</reference>
<keyword evidence="5" id="KW-0547">Nucleotide-binding</keyword>
<evidence type="ECO:0000256" key="2">
    <source>
        <dbReference type="ARBA" id="ARBA00012387"/>
    </source>
</evidence>
<evidence type="ECO:0000313" key="10">
    <source>
        <dbReference type="EMBL" id="MBB5226310.1"/>
    </source>
</evidence>
<dbReference type="InterPro" id="IPR029044">
    <property type="entry name" value="Nucleotide-diphossugar_trans"/>
</dbReference>
<keyword evidence="11" id="KW-1185">Reference proteome</keyword>
<dbReference type="InterPro" id="IPR005835">
    <property type="entry name" value="NTP_transferase_dom"/>
</dbReference>
<dbReference type="GO" id="GO:0004475">
    <property type="term" value="F:mannose-1-phosphate guanylyltransferase (GTP) activity"/>
    <property type="evidence" value="ECO:0007669"/>
    <property type="project" value="UniProtKB-EC"/>
</dbReference>
<dbReference type="InterPro" id="IPR054566">
    <property type="entry name" value="ManC/GMP-like_b-helix"/>
</dbReference>
<evidence type="ECO:0000256" key="4">
    <source>
        <dbReference type="ARBA" id="ARBA00022695"/>
    </source>
</evidence>
<keyword evidence="4 10" id="KW-0548">Nucleotidyltransferase</keyword>
<evidence type="ECO:0000256" key="1">
    <source>
        <dbReference type="ARBA" id="ARBA00006115"/>
    </source>
</evidence>
<dbReference type="InterPro" id="IPR049577">
    <property type="entry name" value="GMPP_N"/>
</dbReference>